<protein>
    <submittedName>
        <fullName evidence="2">Putative transcriptional regulator</fullName>
    </submittedName>
</protein>
<feature type="domain" description="HTH cro/C1-type" evidence="1">
    <location>
        <begin position="48"/>
        <end position="96"/>
    </location>
</feature>
<evidence type="ECO:0000313" key="2">
    <source>
        <dbReference type="EMBL" id="AKV70502.1"/>
    </source>
</evidence>
<dbReference type="RefSeq" id="WP_052277985.1">
    <property type="nucleotide sequence ID" value="NZ_CP011339.1"/>
</dbReference>
<dbReference type="Gene3D" id="1.10.260.40">
    <property type="entry name" value="lambda repressor-like DNA-binding domains"/>
    <property type="match status" value="1"/>
</dbReference>
<dbReference type="CDD" id="cd00093">
    <property type="entry name" value="HTH_XRE"/>
    <property type="match status" value="1"/>
</dbReference>
<dbReference type="InterPro" id="IPR010982">
    <property type="entry name" value="Lambda_DNA-bd_dom_sf"/>
</dbReference>
<evidence type="ECO:0000313" key="3">
    <source>
        <dbReference type="Proteomes" id="UP000068167"/>
    </source>
</evidence>
<dbReference type="AlphaFoldDB" id="A0A0K1S8P4"/>
<dbReference type="KEGG" id="mpk:VL20_5686"/>
<gene>
    <name evidence="2" type="ORF">VL20_5686</name>
</gene>
<dbReference type="InterPro" id="IPR001387">
    <property type="entry name" value="Cro/C1-type_HTH"/>
</dbReference>
<proteinExistence type="predicted"/>
<accession>A0A0K1S8P4</accession>
<name>A0A0K1S8P4_9CHRO</name>
<evidence type="ECO:0000259" key="1">
    <source>
        <dbReference type="PROSITE" id="PS50943"/>
    </source>
</evidence>
<dbReference type="SUPFAM" id="SSF47413">
    <property type="entry name" value="lambda repressor-like DNA-binding domains"/>
    <property type="match status" value="1"/>
</dbReference>
<organism evidence="2 3">
    <name type="scientific">Microcystis panniformis FACHB-1757</name>
    <dbReference type="NCBI Taxonomy" id="1638788"/>
    <lineage>
        <taxon>Bacteria</taxon>
        <taxon>Bacillati</taxon>
        <taxon>Cyanobacteriota</taxon>
        <taxon>Cyanophyceae</taxon>
        <taxon>Oscillatoriophycideae</taxon>
        <taxon>Chroococcales</taxon>
        <taxon>Microcystaceae</taxon>
        <taxon>Microcystis</taxon>
    </lineage>
</organism>
<dbReference type="Pfam" id="PF01381">
    <property type="entry name" value="HTH_3"/>
    <property type="match status" value="1"/>
</dbReference>
<keyword evidence="3" id="KW-1185">Reference proteome</keyword>
<dbReference type="PROSITE" id="PS50943">
    <property type="entry name" value="HTH_CROC1"/>
    <property type="match status" value="1"/>
</dbReference>
<dbReference type="Proteomes" id="UP000068167">
    <property type="component" value="Chromosome"/>
</dbReference>
<sequence>MEETKKGLLESKGWKIGTVSDFLELTPEEIILVEIKLALSKSLKIQRQKIMTQSELANKIGSSQPRIAKAENGDPSVSLELLIPSLLATGATPQDIGQIIASVKGVAESRPEC</sequence>
<dbReference type="GO" id="GO:0003677">
    <property type="term" value="F:DNA binding"/>
    <property type="evidence" value="ECO:0007669"/>
    <property type="project" value="InterPro"/>
</dbReference>
<dbReference type="EMBL" id="CP011339">
    <property type="protein sequence ID" value="AKV70502.1"/>
    <property type="molecule type" value="Genomic_DNA"/>
</dbReference>
<dbReference type="PATRIC" id="fig|1638788.3.peg.5731"/>
<reference evidence="2 3" key="1">
    <citation type="journal article" date="2016" name="Stand. Genomic Sci.">
        <title>Complete genome sequence and genomic characterization of Microcystis panniformis FACHB 1757 by third-generation sequencing.</title>
        <authorList>
            <person name="Zhang J.Y."/>
            <person name="Guan R."/>
            <person name="Zhang H.J."/>
            <person name="Li H."/>
            <person name="Xiao P."/>
            <person name="Yu G.L."/>
            <person name="Du L."/>
            <person name="Cao D.M."/>
            <person name="Zhu B.C."/>
            <person name="Li R.H."/>
            <person name="Lu Z.H."/>
        </authorList>
    </citation>
    <scope>NUCLEOTIDE SEQUENCE [LARGE SCALE GENOMIC DNA]</scope>
    <source>
        <strain evidence="2 3">FACHB-1757</strain>
    </source>
</reference>